<evidence type="ECO:0000256" key="7">
    <source>
        <dbReference type="ARBA" id="ARBA00037066"/>
    </source>
</evidence>
<accession>A0A7W9TQ46</accession>
<comment type="caution">
    <text evidence="9">The sequence shown here is derived from an EMBL/GenBank/DDBJ whole genome shotgun (WGS) entry which is preliminary data.</text>
</comment>
<evidence type="ECO:0000256" key="4">
    <source>
        <dbReference type="ARBA" id="ARBA00022741"/>
    </source>
</evidence>
<dbReference type="RefSeq" id="WP_151023802.1">
    <property type="nucleotide sequence ID" value="NZ_JACHIB010000010.1"/>
</dbReference>
<dbReference type="Proteomes" id="UP000541136">
    <property type="component" value="Unassembled WGS sequence"/>
</dbReference>
<dbReference type="CDD" id="cd03214">
    <property type="entry name" value="ABC_Iron-Siderophores_B12_Hemin"/>
    <property type="match status" value="1"/>
</dbReference>
<dbReference type="SUPFAM" id="SSF52540">
    <property type="entry name" value="P-loop containing nucleoside triphosphate hydrolases"/>
    <property type="match status" value="1"/>
</dbReference>
<organism evidence="9 10">
    <name type="scientific">Castellaniella defragrans</name>
    <name type="common">Alcaligenes defragrans</name>
    <dbReference type="NCBI Taxonomy" id="75697"/>
    <lineage>
        <taxon>Bacteria</taxon>
        <taxon>Pseudomonadati</taxon>
        <taxon>Pseudomonadota</taxon>
        <taxon>Betaproteobacteria</taxon>
        <taxon>Burkholderiales</taxon>
        <taxon>Alcaligenaceae</taxon>
        <taxon>Castellaniella</taxon>
    </lineage>
</organism>
<dbReference type="GO" id="GO:0005524">
    <property type="term" value="F:ATP binding"/>
    <property type="evidence" value="ECO:0007669"/>
    <property type="project" value="UniProtKB-KW"/>
</dbReference>
<keyword evidence="3" id="KW-1003">Cell membrane</keyword>
<keyword evidence="2" id="KW-0813">Transport</keyword>
<keyword evidence="4" id="KW-0547">Nucleotide-binding</keyword>
<gene>
    <name evidence="9" type="ORF">HNR28_001983</name>
</gene>
<comment type="similarity">
    <text evidence="1">Belongs to the ABC transporter superfamily.</text>
</comment>
<keyword evidence="6" id="KW-1278">Translocase</keyword>
<dbReference type="Gene3D" id="3.40.50.300">
    <property type="entry name" value="P-loop containing nucleotide triphosphate hydrolases"/>
    <property type="match status" value="1"/>
</dbReference>
<dbReference type="InterPro" id="IPR017871">
    <property type="entry name" value="ABC_transporter-like_CS"/>
</dbReference>
<dbReference type="AlphaFoldDB" id="A0A7W9TQ46"/>
<evidence type="ECO:0000256" key="3">
    <source>
        <dbReference type="ARBA" id="ARBA00022475"/>
    </source>
</evidence>
<dbReference type="Pfam" id="PF00005">
    <property type="entry name" value="ABC_tran"/>
    <property type="match status" value="1"/>
</dbReference>
<dbReference type="PANTHER" id="PTHR42794:SF1">
    <property type="entry name" value="HEMIN IMPORT ATP-BINDING PROTEIN HMUV"/>
    <property type="match status" value="1"/>
</dbReference>
<feature type="domain" description="ABC transporter" evidence="8">
    <location>
        <begin position="26"/>
        <end position="262"/>
    </location>
</feature>
<dbReference type="GO" id="GO:0016887">
    <property type="term" value="F:ATP hydrolysis activity"/>
    <property type="evidence" value="ECO:0007669"/>
    <property type="project" value="InterPro"/>
</dbReference>
<reference evidence="9 10" key="1">
    <citation type="submission" date="2020-08" db="EMBL/GenBank/DDBJ databases">
        <title>Genomic Encyclopedia of Type Strains, Phase IV (KMG-IV): sequencing the most valuable type-strain genomes for metagenomic binning, comparative biology and taxonomic classification.</title>
        <authorList>
            <person name="Goeker M."/>
        </authorList>
    </citation>
    <scope>NUCLEOTIDE SEQUENCE [LARGE SCALE GENOMIC DNA]</scope>
    <source>
        <strain evidence="9 10">DSM 12141</strain>
    </source>
</reference>
<comment type="function">
    <text evidence="7">Part of the ABC transporter complex HmuTUV involved in hemin import. Responsible for energy coupling to the transport system.</text>
</comment>
<evidence type="ECO:0000313" key="9">
    <source>
        <dbReference type="EMBL" id="MBB6083938.1"/>
    </source>
</evidence>
<name>A0A7W9TQ46_CASDE</name>
<evidence type="ECO:0000256" key="1">
    <source>
        <dbReference type="ARBA" id="ARBA00005417"/>
    </source>
</evidence>
<keyword evidence="3" id="KW-0472">Membrane</keyword>
<keyword evidence="5 9" id="KW-0067">ATP-binding</keyword>
<evidence type="ECO:0000256" key="6">
    <source>
        <dbReference type="ARBA" id="ARBA00022967"/>
    </source>
</evidence>
<proteinExistence type="inferred from homology"/>
<evidence type="ECO:0000313" key="10">
    <source>
        <dbReference type="Proteomes" id="UP000541136"/>
    </source>
</evidence>
<evidence type="ECO:0000256" key="5">
    <source>
        <dbReference type="ARBA" id="ARBA00022840"/>
    </source>
</evidence>
<dbReference type="PROSITE" id="PS50893">
    <property type="entry name" value="ABC_TRANSPORTER_2"/>
    <property type="match status" value="1"/>
</dbReference>
<dbReference type="EMBL" id="JACHIB010000010">
    <property type="protein sequence ID" value="MBB6083938.1"/>
    <property type="molecule type" value="Genomic_DNA"/>
</dbReference>
<evidence type="ECO:0000259" key="8">
    <source>
        <dbReference type="PROSITE" id="PS50893"/>
    </source>
</evidence>
<dbReference type="PANTHER" id="PTHR42794">
    <property type="entry name" value="HEMIN IMPORT ATP-BINDING PROTEIN HMUV"/>
    <property type="match status" value="1"/>
</dbReference>
<dbReference type="SMART" id="SM00382">
    <property type="entry name" value="AAA"/>
    <property type="match status" value="1"/>
</dbReference>
<dbReference type="InterPro" id="IPR027417">
    <property type="entry name" value="P-loop_NTPase"/>
</dbReference>
<dbReference type="InterPro" id="IPR003593">
    <property type="entry name" value="AAA+_ATPase"/>
</dbReference>
<dbReference type="InterPro" id="IPR003439">
    <property type="entry name" value="ABC_transporter-like_ATP-bd"/>
</dbReference>
<dbReference type="FunFam" id="3.40.50.300:FF:000134">
    <property type="entry name" value="Iron-enterobactin ABC transporter ATP-binding protein"/>
    <property type="match status" value="1"/>
</dbReference>
<evidence type="ECO:0000256" key="2">
    <source>
        <dbReference type="ARBA" id="ARBA00022448"/>
    </source>
</evidence>
<dbReference type="PROSITE" id="PS00211">
    <property type="entry name" value="ABC_TRANSPORTER_1"/>
    <property type="match status" value="1"/>
</dbReference>
<protein>
    <submittedName>
        <fullName evidence="9">Iron complex transport system ATP-binding protein</fullName>
    </submittedName>
</protein>
<sequence length="280" mass="29692">MNRRCAGRAGPSSPPADAAGAAAALLEARQVGFQIDGRAVLHPVSLTLSGGRMIGVIGANGSGKSTLGRILARQAEPSCGRLLVGGRPAGSIAARRFACEVAYLPQDIPAAAGMMVEELVALGRYPWLGAFRSLGAADRACVEESMAITRVSGLSRRFVDALSGGERQRVWLSMLVAQQARALVLDEPTSALDIRHQVEVLSLLRELCRSRGLGVVIILHDIYMAGRYCDEIVALRQGRVVAQGSGENVLRPEVLKAIYDVDMDVMVHGPSGDRVACLRA</sequence>